<name>A0ABM8QIM2_9BACT</name>
<evidence type="ECO:0000313" key="2">
    <source>
        <dbReference type="Proteomes" id="UP000675880"/>
    </source>
</evidence>
<dbReference type="InterPro" id="IPR024208">
    <property type="entry name" value="DUF3842"/>
</dbReference>
<gene>
    <name evidence="1" type="ORF">NSPZN2_10632</name>
</gene>
<organism evidence="1 2">
    <name type="scientific">Nitrospira defluvii</name>
    <dbReference type="NCBI Taxonomy" id="330214"/>
    <lineage>
        <taxon>Bacteria</taxon>
        <taxon>Pseudomonadati</taxon>
        <taxon>Nitrospirota</taxon>
        <taxon>Nitrospiria</taxon>
        <taxon>Nitrospirales</taxon>
        <taxon>Nitrospiraceae</taxon>
        <taxon>Nitrospira</taxon>
    </lineage>
</organism>
<keyword evidence="2" id="KW-1185">Reference proteome</keyword>
<dbReference type="EMBL" id="CAJNBJ010000001">
    <property type="protein sequence ID" value="CAE6699150.1"/>
    <property type="molecule type" value="Genomic_DNA"/>
</dbReference>
<evidence type="ECO:0000313" key="1">
    <source>
        <dbReference type="EMBL" id="CAE6699150.1"/>
    </source>
</evidence>
<dbReference type="Pfam" id="PF12953">
    <property type="entry name" value="DUF3842"/>
    <property type="match status" value="1"/>
</dbReference>
<comment type="caution">
    <text evidence="1">The sequence shown here is derived from an EMBL/GenBank/DDBJ whole genome shotgun (WGS) entry which is preliminary data.</text>
</comment>
<evidence type="ECO:0008006" key="3">
    <source>
        <dbReference type="Google" id="ProtNLM"/>
    </source>
</evidence>
<dbReference type="Proteomes" id="UP000675880">
    <property type="component" value="Unassembled WGS sequence"/>
</dbReference>
<protein>
    <recommendedName>
        <fullName evidence="3">DUF3842 family protein</fullName>
    </recommendedName>
</protein>
<proteinExistence type="predicted"/>
<accession>A0ABM8QIM2</accession>
<dbReference type="RefSeq" id="WP_213040494.1">
    <property type="nucleotide sequence ID" value="NZ_CAJNBJ010000001.1"/>
</dbReference>
<sequence>MTICVVDGRGGGLGSRMVEGLRGVVADGHTIIGVGLNRVSAEAMARAGATAIETVPQSIRRRLHAADMIVGSLSLLMPGSMLGEVTPVLVRAVLDSQAKKMLLPVNTRKVEVVGAEGRTLDALIDHAVQRIAFLLRPTA</sequence>
<reference evidence="1 2" key="1">
    <citation type="submission" date="2021-02" db="EMBL/GenBank/DDBJ databases">
        <authorList>
            <person name="Han P."/>
        </authorList>
    </citation>
    <scope>NUCLEOTIDE SEQUENCE [LARGE SCALE GENOMIC DNA]</scope>
    <source>
        <strain evidence="1">Candidatus Nitrospira sp. ZN2</strain>
    </source>
</reference>